<dbReference type="STRING" id="376489.A5892_19285"/>
<keyword evidence="2" id="KW-0472">Membrane</keyword>
<feature type="transmembrane region" description="Helical" evidence="2">
    <location>
        <begin position="110"/>
        <end position="127"/>
    </location>
</feature>
<name>A0A172YJI2_9GAMM</name>
<evidence type="ECO:0000256" key="1">
    <source>
        <dbReference type="SAM" id="MobiDB-lite"/>
    </source>
</evidence>
<proteinExistence type="predicted"/>
<dbReference type="SUPFAM" id="SSF52833">
    <property type="entry name" value="Thioredoxin-like"/>
    <property type="match status" value="1"/>
</dbReference>
<accession>A0A172YJI2</accession>
<feature type="region of interest" description="Disordered" evidence="1">
    <location>
        <begin position="18"/>
        <end position="37"/>
    </location>
</feature>
<dbReference type="RefSeq" id="WP_064124166.1">
    <property type="nucleotide sequence ID" value="NZ_CP015243.1"/>
</dbReference>
<keyword evidence="2" id="KW-0812">Transmembrane</keyword>
<reference evidence="3 4" key="1">
    <citation type="submission" date="2016-04" db="EMBL/GenBank/DDBJ databases">
        <title>Complete Genome Sequence of Halotalea alkalilenta IHB B 13600.</title>
        <authorList>
            <person name="Swarnkar M.K."/>
            <person name="Sharma A."/>
            <person name="Kaushal K."/>
            <person name="Soni R."/>
            <person name="Rana S."/>
            <person name="Singh A.K."/>
            <person name="Gulati A."/>
        </authorList>
    </citation>
    <scope>NUCLEOTIDE SEQUENCE [LARGE SCALE GENOMIC DNA]</scope>
    <source>
        <strain evidence="3 4">IHB B 13600</strain>
    </source>
</reference>
<dbReference type="Gene3D" id="3.40.30.10">
    <property type="entry name" value="Glutaredoxin"/>
    <property type="match status" value="1"/>
</dbReference>
<gene>
    <name evidence="3" type="ORF">A5892_19285</name>
</gene>
<dbReference type="Proteomes" id="UP000077875">
    <property type="component" value="Chromosome"/>
</dbReference>
<keyword evidence="4" id="KW-1185">Reference proteome</keyword>
<dbReference type="EMBL" id="CP015243">
    <property type="protein sequence ID" value="ANF59336.1"/>
    <property type="molecule type" value="Genomic_DNA"/>
</dbReference>
<evidence type="ECO:0000256" key="2">
    <source>
        <dbReference type="SAM" id="Phobius"/>
    </source>
</evidence>
<dbReference type="InterPro" id="IPR036249">
    <property type="entry name" value="Thioredoxin-like_sf"/>
</dbReference>
<feature type="transmembrane region" description="Helical" evidence="2">
    <location>
        <begin position="48"/>
        <end position="71"/>
    </location>
</feature>
<dbReference type="AlphaFoldDB" id="A0A172YJI2"/>
<evidence type="ECO:0008006" key="5">
    <source>
        <dbReference type="Google" id="ProtNLM"/>
    </source>
</evidence>
<evidence type="ECO:0000313" key="4">
    <source>
        <dbReference type="Proteomes" id="UP000077875"/>
    </source>
</evidence>
<feature type="transmembrane region" description="Helical" evidence="2">
    <location>
        <begin position="83"/>
        <end position="104"/>
    </location>
</feature>
<sequence>MLLVDAGNAWRLKMAFAPPMTPDSTQRPQDNPRIPPRPLKAQEASINAFSLGSLVLPLAPLHAALAVLVLLALGAGRAERPRLLGRAALAVAFGLVIRALIPALDDELGDWLAVLAALAVLVPSSLHQRATRRHKARELLALALALATWHLLEYSAPLAPRLPDQLALPALERLDGTLRHASPPPGSPHPARPLLLVLWRSDCAPCLAQLALLSAEPIPAAAAETLLVNQGESLLANLRALGAHRDGALRDPGQRLQAAAGTQGLPLTILLDRDGRVLEWHLGAFGSREWRRWRTRLPEGAMH</sequence>
<organism evidence="3 4">
    <name type="scientific">Halotalea alkalilenta</name>
    <dbReference type="NCBI Taxonomy" id="376489"/>
    <lineage>
        <taxon>Bacteria</taxon>
        <taxon>Pseudomonadati</taxon>
        <taxon>Pseudomonadota</taxon>
        <taxon>Gammaproteobacteria</taxon>
        <taxon>Oceanospirillales</taxon>
        <taxon>Halomonadaceae</taxon>
        <taxon>Halotalea</taxon>
    </lineage>
</organism>
<keyword evidence="2" id="KW-1133">Transmembrane helix</keyword>
<dbReference type="KEGG" id="haa:A5892_19285"/>
<evidence type="ECO:0000313" key="3">
    <source>
        <dbReference type="EMBL" id="ANF59336.1"/>
    </source>
</evidence>
<protein>
    <recommendedName>
        <fullName evidence="5">Thioredoxin domain-containing protein</fullName>
    </recommendedName>
</protein>